<feature type="transmembrane region" description="Helical" evidence="5">
    <location>
        <begin position="51"/>
        <end position="67"/>
    </location>
</feature>
<evidence type="ECO:0000256" key="3">
    <source>
        <dbReference type="ARBA" id="ARBA00022989"/>
    </source>
</evidence>
<protein>
    <recommendedName>
        <fullName evidence="8">Vesicle transport protein</fullName>
    </recommendedName>
</protein>
<evidence type="ECO:0000256" key="1">
    <source>
        <dbReference type="ARBA" id="ARBA00004141"/>
    </source>
</evidence>
<evidence type="ECO:0000256" key="2">
    <source>
        <dbReference type="ARBA" id="ARBA00022692"/>
    </source>
</evidence>
<dbReference type="Proteomes" id="UP001162060">
    <property type="component" value="Unassembled WGS sequence"/>
</dbReference>
<dbReference type="EMBL" id="CAKLBY020000331">
    <property type="protein sequence ID" value="CAK7945398.1"/>
    <property type="molecule type" value="Genomic_DNA"/>
</dbReference>
<dbReference type="GO" id="GO:0016192">
    <property type="term" value="P:vesicle-mediated transport"/>
    <property type="evidence" value="ECO:0007669"/>
    <property type="project" value="InterPro"/>
</dbReference>
<evidence type="ECO:0000313" key="7">
    <source>
        <dbReference type="Proteomes" id="UP001162060"/>
    </source>
</evidence>
<organism evidence="6 7">
    <name type="scientific">Peronospora matthiolae</name>
    <dbReference type="NCBI Taxonomy" id="2874970"/>
    <lineage>
        <taxon>Eukaryota</taxon>
        <taxon>Sar</taxon>
        <taxon>Stramenopiles</taxon>
        <taxon>Oomycota</taxon>
        <taxon>Peronosporomycetes</taxon>
        <taxon>Peronosporales</taxon>
        <taxon>Peronosporaceae</taxon>
        <taxon>Peronospora</taxon>
    </lineage>
</organism>
<name>A0AAV1VHT5_9STRA</name>
<feature type="transmembrane region" description="Helical" evidence="5">
    <location>
        <begin position="73"/>
        <end position="94"/>
    </location>
</feature>
<dbReference type="GO" id="GO:0012505">
    <property type="term" value="C:endomembrane system"/>
    <property type="evidence" value="ECO:0007669"/>
    <property type="project" value="UniProtKB-ARBA"/>
</dbReference>
<dbReference type="Pfam" id="PF04178">
    <property type="entry name" value="Got1"/>
    <property type="match status" value="1"/>
</dbReference>
<evidence type="ECO:0000313" key="6">
    <source>
        <dbReference type="EMBL" id="CAK7945398.1"/>
    </source>
</evidence>
<keyword evidence="2 5" id="KW-0812">Transmembrane</keyword>
<dbReference type="InterPro" id="IPR007305">
    <property type="entry name" value="Vesicle_transpt_Got1/SFT2"/>
</dbReference>
<keyword evidence="3 5" id="KW-1133">Transmembrane helix</keyword>
<evidence type="ECO:0000256" key="5">
    <source>
        <dbReference type="SAM" id="Phobius"/>
    </source>
</evidence>
<evidence type="ECO:0008006" key="8">
    <source>
        <dbReference type="Google" id="ProtNLM"/>
    </source>
</evidence>
<reference evidence="6" key="1">
    <citation type="submission" date="2024-01" db="EMBL/GenBank/DDBJ databases">
        <authorList>
            <person name="Webb A."/>
        </authorList>
    </citation>
    <scope>NUCLEOTIDE SEQUENCE</scope>
    <source>
        <strain evidence="6">Pm1</strain>
    </source>
</reference>
<comment type="subcellular location">
    <subcellularLocation>
        <location evidence="1">Membrane</location>
        <topology evidence="1">Multi-pass membrane protein</topology>
    </subcellularLocation>
</comment>
<proteinExistence type="predicted"/>
<dbReference type="GO" id="GO:0016020">
    <property type="term" value="C:membrane"/>
    <property type="evidence" value="ECO:0007669"/>
    <property type="project" value="UniProtKB-SubCell"/>
</dbReference>
<sequence length="121" mass="13613">MLCTSAHHVRFSAFFYSLSNLATFPASFYHGTRDIFGSACSRRKRSKAGRAWMGALALTIVVAFVWPSHWFTVIVLLVLQVGCMIWYSVSVLCVRTQSFLHTYMAKRVVLVDAMDGKIDGK</sequence>
<dbReference type="GO" id="GO:0005737">
    <property type="term" value="C:cytoplasm"/>
    <property type="evidence" value="ECO:0007669"/>
    <property type="project" value="UniProtKB-ARBA"/>
</dbReference>
<comment type="caution">
    <text evidence="6">The sequence shown here is derived from an EMBL/GenBank/DDBJ whole genome shotgun (WGS) entry which is preliminary data.</text>
</comment>
<keyword evidence="4 5" id="KW-0472">Membrane</keyword>
<dbReference type="AlphaFoldDB" id="A0AAV1VHT5"/>
<evidence type="ECO:0000256" key="4">
    <source>
        <dbReference type="ARBA" id="ARBA00023136"/>
    </source>
</evidence>
<gene>
    <name evidence="6" type="ORF">PM001_LOCUS30548</name>
</gene>
<accession>A0AAV1VHT5</accession>